<dbReference type="Gene3D" id="1.25.40.10">
    <property type="entry name" value="Tetratricopeptide repeat domain"/>
    <property type="match status" value="4"/>
</dbReference>
<dbReference type="InterPro" id="IPR011990">
    <property type="entry name" value="TPR-like_helical_dom_sf"/>
</dbReference>
<evidence type="ECO:0000313" key="6">
    <source>
        <dbReference type="Proteomes" id="UP001190926"/>
    </source>
</evidence>
<dbReference type="Proteomes" id="UP001190926">
    <property type="component" value="Unassembled WGS sequence"/>
</dbReference>
<dbReference type="NCBIfam" id="TIGR00756">
    <property type="entry name" value="PPR"/>
    <property type="match status" value="8"/>
</dbReference>
<dbReference type="InterPro" id="IPR046849">
    <property type="entry name" value="E2_motif"/>
</dbReference>
<feature type="repeat" description="PPR" evidence="3">
    <location>
        <begin position="216"/>
        <end position="250"/>
    </location>
</feature>
<reference evidence="5 6" key="1">
    <citation type="journal article" date="2021" name="Nat. Commun.">
        <title>Incipient diploidization of the medicinal plant Perilla within 10,000 years.</title>
        <authorList>
            <person name="Zhang Y."/>
            <person name="Shen Q."/>
            <person name="Leng L."/>
            <person name="Zhang D."/>
            <person name="Chen S."/>
            <person name="Shi Y."/>
            <person name="Ning Z."/>
            <person name="Chen S."/>
        </authorList>
    </citation>
    <scope>NUCLEOTIDE SEQUENCE [LARGE SCALE GENOMIC DNA]</scope>
    <source>
        <strain evidence="6">cv. PC099</strain>
    </source>
</reference>
<dbReference type="GO" id="GO:0009451">
    <property type="term" value="P:RNA modification"/>
    <property type="evidence" value="ECO:0007669"/>
    <property type="project" value="InterPro"/>
</dbReference>
<evidence type="ECO:0000256" key="2">
    <source>
        <dbReference type="ARBA" id="ARBA00022737"/>
    </source>
</evidence>
<dbReference type="Pfam" id="PF12854">
    <property type="entry name" value="PPR_1"/>
    <property type="match status" value="1"/>
</dbReference>
<sequence>MSSICPLVAQPTYVATNTKNHQYPEPEKLALLIDQSKNIKHLRQIHALVIRRGLESSPVLNFKLQHSYSSLGHVEDSVALFNLTQSPNVFFYTSIIRGHAKNGLSEQALNFYVEMLTENIEPNASTLSTLLKASALEIGKALHCQVHKFGLHSDAYVKTALIGIYARNGDIVLARRLFDSMVERNLVTLTAMITGYAKNGNVDEARALFDGMEDRDVVSWNVMIDGYAQHGRPNDALILFRHMLKSKLKPNEATMVAVLSACGQIGALESGQWVHSYLGYRATLNHRVGTALIDMYSKCGSLEEARKVFNGIKDKDVVVYNAMIGGYASHGFTKDAINLFKEMPQVGLHPTDITFIGILSACAHSGLISEGWALFNAMKDEYGIKPKVEHYGCMVNLLGRAGHLEEAYELVKSMSIDADPVLWGTLLGACRLHKDIALGEKIVQFLVGCGLANSGTYILLSNIYAAAGNWDDVARIRAMMKQSGVQKEPGCSSVEVNNIVHEFLAGDTKHPRSKEIYGMLEQMNKWLEVHGYASQTEEVLHNIGEADKERSLEVHSEKLALAFALISTKPGTTIKIVKNLRVCPDCHSVIKLVSKIAGRKIVMRDRNRFHHFIDGACSCGDYW</sequence>
<comment type="caution">
    <text evidence="5">The sequence shown here is derived from an EMBL/GenBank/DDBJ whole genome shotgun (WGS) entry which is preliminary data.</text>
</comment>
<evidence type="ECO:0000256" key="1">
    <source>
        <dbReference type="ARBA" id="ARBA00006643"/>
    </source>
</evidence>
<dbReference type="PROSITE" id="PS51375">
    <property type="entry name" value="PPR"/>
    <property type="match status" value="5"/>
</dbReference>
<accession>A0AAD4P2I8</accession>
<gene>
    <name evidence="5" type="ORF">C2S53_011786</name>
</gene>
<dbReference type="FunFam" id="1.25.40.10:FF:000454">
    <property type="entry name" value="Pentatricopeptide repeat-containing protein At3g47530"/>
    <property type="match status" value="1"/>
</dbReference>
<dbReference type="Pfam" id="PF20431">
    <property type="entry name" value="E_motif"/>
    <property type="match status" value="1"/>
</dbReference>
<evidence type="ECO:0000313" key="5">
    <source>
        <dbReference type="EMBL" id="KAH6824289.1"/>
    </source>
</evidence>
<name>A0AAD4P2I8_PERFH</name>
<dbReference type="InterPro" id="IPR002885">
    <property type="entry name" value="PPR_rpt"/>
</dbReference>
<feature type="repeat" description="PPR" evidence="3">
    <location>
        <begin position="453"/>
        <end position="487"/>
    </location>
</feature>
<dbReference type="PANTHER" id="PTHR47926">
    <property type="entry name" value="PENTATRICOPEPTIDE REPEAT-CONTAINING PROTEIN"/>
    <property type="match status" value="1"/>
</dbReference>
<dbReference type="InterPro" id="IPR046960">
    <property type="entry name" value="PPR_At4g14850-like_plant"/>
</dbReference>
<dbReference type="InterPro" id="IPR046848">
    <property type="entry name" value="E_motif"/>
</dbReference>
<evidence type="ECO:0000256" key="3">
    <source>
        <dbReference type="PROSITE-ProRule" id="PRU00708"/>
    </source>
</evidence>
<dbReference type="PANTHER" id="PTHR47926:SF456">
    <property type="entry name" value="PENTATRICOPEPTIDE REPEAT-CONTAINING PROTEIN ELI1, CHLOROPLASTIC"/>
    <property type="match status" value="1"/>
</dbReference>
<dbReference type="GO" id="GO:0003723">
    <property type="term" value="F:RNA binding"/>
    <property type="evidence" value="ECO:0007669"/>
    <property type="project" value="InterPro"/>
</dbReference>
<dbReference type="FunFam" id="1.25.40.10:FF:000031">
    <property type="entry name" value="Pentatricopeptide repeat-containing protein mitochondrial"/>
    <property type="match status" value="1"/>
</dbReference>
<dbReference type="Pfam" id="PF14432">
    <property type="entry name" value="DYW_deaminase"/>
    <property type="match status" value="1"/>
</dbReference>
<dbReference type="InterPro" id="IPR032867">
    <property type="entry name" value="DYW_dom"/>
</dbReference>
<dbReference type="FunFam" id="1.25.40.10:FF:000442">
    <property type="entry name" value="Pentatricopeptide repeat-containing protein At3g49710"/>
    <property type="match status" value="1"/>
</dbReference>
<dbReference type="AlphaFoldDB" id="A0AAD4P2I8"/>
<keyword evidence="6" id="KW-1185">Reference proteome</keyword>
<protein>
    <submittedName>
        <fullName evidence="5">Tetratricopeptide repeat superfamily protein</fullName>
    </submittedName>
</protein>
<evidence type="ECO:0000259" key="4">
    <source>
        <dbReference type="Pfam" id="PF14432"/>
    </source>
</evidence>
<feature type="repeat" description="PPR" evidence="3">
    <location>
        <begin position="316"/>
        <end position="350"/>
    </location>
</feature>
<feature type="domain" description="DYW" evidence="4">
    <location>
        <begin position="531"/>
        <end position="623"/>
    </location>
</feature>
<dbReference type="Pfam" id="PF01535">
    <property type="entry name" value="PPR"/>
    <property type="match status" value="1"/>
</dbReference>
<dbReference type="EMBL" id="SDAM02000368">
    <property type="protein sequence ID" value="KAH6824289.1"/>
    <property type="molecule type" value="Genomic_DNA"/>
</dbReference>
<proteinExistence type="inferred from homology"/>
<comment type="similarity">
    <text evidence="1">Belongs to the PPR family. PCMP-H subfamily.</text>
</comment>
<keyword evidence="2" id="KW-0677">Repeat</keyword>
<dbReference type="Pfam" id="PF13041">
    <property type="entry name" value="PPR_2"/>
    <property type="match status" value="3"/>
</dbReference>
<dbReference type="Pfam" id="PF20430">
    <property type="entry name" value="Eplus_motif"/>
    <property type="match status" value="1"/>
</dbReference>
<feature type="repeat" description="PPR" evidence="3">
    <location>
        <begin position="185"/>
        <end position="215"/>
    </location>
</feature>
<dbReference type="GO" id="GO:0008270">
    <property type="term" value="F:zinc ion binding"/>
    <property type="evidence" value="ECO:0007669"/>
    <property type="project" value="InterPro"/>
</dbReference>
<feature type="repeat" description="PPR" evidence="3">
    <location>
        <begin position="88"/>
        <end position="122"/>
    </location>
</feature>
<organism evidence="5 6">
    <name type="scientific">Perilla frutescens var. hirtella</name>
    <name type="common">Perilla citriodora</name>
    <name type="synonym">Perilla setoyensis</name>
    <dbReference type="NCBI Taxonomy" id="608512"/>
    <lineage>
        <taxon>Eukaryota</taxon>
        <taxon>Viridiplantae</taxon>
        <taxon>Streptophyta</taxon>
        <taxon>Embryophyta</taxon>
        <taxon>Tracheophyta</taxon>
        <taxon>Spermatophyta</taxon>
        <taxon>Magnoliopsida</taxon>
        <taxon>eudicotyledons</taxon>
        <taxon>Gunneridae</taxon>
        <taxon>Pentapetalae</taxon>
        <taxon>asterids</taxon>
        <taxon>lamiids</taxon>
        <taxon>Lamiales</taxon>
        <taxon>Lamiaceae</taxon>
        <taxon>Nepetoideae</taxon>
        <taxon>Elsholtzieae</taxon>
        <taxon>Perilla</taxon>
    </lineage>
</organism>